<dbReference type="SUPFAM" id="SSF48403">
    <property type="entry name" value="Ankyrin repeat"/>
    <property type="match status" value="1"/>
</dbReference>
<dbReference type="PANTHER" id="PTHR24180">
    <property type="entry name" value="CYCLIN-DEPENDENT KINASE INHIBITOR 2C-RELATED"/>
    <property type="match status" value="1"/>
</dbReference>
<feature type="compositionally biased region" description="Polar residues" evidence="4">
    <location>
        <begin position="9"/>
        <end position="22"/>
    </location>
</feature>
<feature type="region of interest" description="Disordered" evidence="4">
    <location>
        <begin position="1"/>
        <end position="22"/>
    </location>
</feature>
<dbReference type="PROSITE" id="PS50297">
    <property type="entry name" value="ANK_REP_REGION"/>
    <property type="match status" value="3"/>
</dbReference>
<dbReference type="InterPro" id="IPR051637">
    <property type="entry name" value="Ank_repeat_dom-contain_49"/>
</dbReference>
<dbReference type="PANTHER" id="PTHR24180:SF45">
    <property type="entry name" value="POLY [ADP-RIBOSE] POLYMERASE TANKYRASE"/>
    <property type="match status" value="1"/>
</dbReference>
<dbReference type="EMBL" id="KV749684">
    <property type="protein sequence ID" value="OCL08261.1"/>
    <property type="molecule type" value="Genomic_DNA"/>
</dbReference>
<organism evidence="5 6">
    <name type="scientific">Glonium stellatum</name>
    <dbReference type="NCBI Taxonomy" id="574774"/>
    <lineage>
        <taxon>Eukaryota</taxon>
        <taxon>Fungi</taxon>
        <taxon>Dikarya</taxon>
        <taxon>Ascomycota</taxon>
        <taxon>Pezizomycotina</taxon>
        <taxon>Dothideomycetes</taxon>
        <taxon>Pleosporomycetidae</taxon>
        <taxon>Gloniales</taxon>
        <taxon>Gloniaceae</taxon>
        <taxon>Glonium</taxon>
    </lineage>
</organism>
<feature type="repeat" description="ANK" evidence="3">
    <location>
        <begin position="339"/>
        <end position="365"/>
    </location>
</feature>
<evidence type="ECO:0000313" key="6">
    <source>
        <dbReference type="Proteomes" id="UP000250140"/>
    </source>
</evidence>
<sequence length="587" mass="65795">MVEEEEQGRSSASRVTDGQSSIRTQTQLEMYIEQTQAENTNQQKGHEVIMDLPPSDKAAPNEIEGKICDGNVSWLPSHSATVAAPITISIQKHQSTRTVCSGRCQCSCHQPGQCYTPRALNDLIGYLFLGYSGIPWLSSSCDIRSCAHVYQNFSMQFRWILPSWVGSRMIAATIFSSTKYGPEFHLRIPAVRPRTDPIFSLVMQGDIEGIQSEFRKGSASPFDVDEAGYSLVWFALSAFNHRILETCQFLLHEGADPLDEESRDPKRLWTTFDCAWILILGKQVSLSAALGLRIIFDNSDRLINPRFPLLHEIVLGFVNLDLLAYLDTFTGDIDQTDAYGRTALEWAVARNDVAAVRAFLDRGADSSRGSWALSHSISGPASDRATIESLTRFKQDIGTSDRRDDTMLIEACQHNNPEAIRALLSLGADINARNNYGFTALHYAAYWNRHECLAVLLESHADCSLQTNNGHNILYITMTSGDIRTLEIIGKAPTLFRSEMVVCPKFTFEDIRQFRDQIRENSLGKEWWEAWKRLLGRFSGAAVEDSGVLEPERGHDEQNSWNEISYSEDEDGGIFVDAVERLEAVEA</sequence>
<evidence type="ECO:0000256" key="2">
    <source>
        <dbReference type="ARBA" id="ARBA00023043"/>
    </source>
</evidence>
<dbReference type="Pfam" id="PF12796">
    <property type="entry name" value="Ank_2"/>
    <property type="match status" value="1"/>
</dbReference>
<dbReference type="PROSITE" id="PS50088">
    <property type="entry name" value="ANK_REPEAT"/>
    <property type="match status" value="3"/>
</dbReference>
<protein>
    <submittedName>
        <fullName evidence="5">Ankyrin</fullName>
    </submittedName>
</protein>
<dbReference type="AlphaFoldDB" id="A0A8E2F174"/>
<accession>A0A8E2F174</accession>
<dbReference type="InterPro" id="IPR002110">
    <property type="entry name" value="Ankyrin_rpt"/>
</dbReference>
<gene>
    <name evidence="5" type="ORF">AOQ84DRAFT_43978</name>
</gene>
<dbReference type="OrthoDB" id="341259at2759"/>
<dbReference type="InterPro" id="IPR036770">
    <property type="entry name" value="Ankyrin_rpt-contain_sf"/>
</dbReference>
<dbReference type="Proteomes" id="UP000250140">
    <property type="component" value="Unassembled WGS sequence"/>
</dbReference>
<reference evidence="5 6" key="1">
    <citation type="journal article" date="2016" name="Nat. Commun.">
        <title>Ectomycorrhizal ecology is imprinted in the genome of the dominant symbiotic fungus Cenococcum geophilum.</title>
        <authorList>
            <consortium name="DOE Joint Genome Institute"/>
            <person name="Peter M."/>
            <person name="Kohler A."/>
            <person name="Ohm R.A."/>
            <person name="Kuo A."/>
            <person name="Krutzmann J."/>
            <person name="Morin E."/>
            <person name="Arend M."/>
            <person name="Barry K.W."/>
            <person name="Binder M."/>
            <person name="Choi C."/>
            <person name="Clum A."/>
            <person name="Copeland A."/>
            <person name="Grisel N."/>
            <person name="Haridas S."/>
            <person name="Kipfer T."/>
            <person name="LaButti K."/>
            <person name="Lindquist E."/>
            <person name="Lipzen A."/>
            <person name="Maire R."/>
            <person name="Meier B."/>
            <person name="Mihaltcheva S."/>
            <person name="Molinier V."/>
            <person name="Murat C."/>
            <person name="Poggeler S."/>
            <person name="Quandt C.A."/>
            <person name="Sperisen C."/>
            <person name="Tritt A."/>
            <person name="Tisserant E."/>
            <person name="Crous P.W."/>
            <person name="Henrissat B."/>
            <person name="Nehls U."/>
            <person name="Egli S."/>
            <person name="Spatafora J.W."/>
            <person name="Grigoriev I.V."/>
            <person name="Martin F.M."/>
        </authorList>
    </citation>
    <scope>NUCLEOTIDE SEQUENCE [LARGE SCALE GENOMIC DNA]</scope>
    <source>
        <strain evidence="5 6">CBS 207.34</strain>
    </source>
</reference>
<evidence type="ECO:0000256" key="3">
    <source>
        <dbReference type="PROSITE-ProRule" id="PRU00023"/>
    </source>
</evidence>
<keyword evidence="2 3" id="KW-0040">ANK repeat</keyword>
<keyword evidence="1" id="KW-0677">Repeat</keyword>
<feature type="repeat" description="ANK" evidence="3">
    <location>
        <begin position="403"/>
        <end position="435"/>
    </location>
</feature>
<name>A0A8E2F174_9PEZI</name>
<dbReference type="Gene3D" id="1.25.40.20">
    <property type="entry name" value="Ankyrin repeat-containing domain"/>
    <property type="match status" value="2"/>
</dbReference>
<keyword evidence="6" id="KW-1185">Reference proteome</keyword>
<evidence type="ECO:0000313" key="5">
    <source>
        <dbReference type="EMBL" id="OCL08261.1"/>
    </source>
</evidence>
<proteinExistence type="predicted"/>
<evidence type="ECO:0000256" key="4">
    <source>
        <dbReference type="SAM" id="MobiDB-lite"/>
    </source>
</evidence>
<dbReference type="SMART" id="SM00248">
    <property type="entry name" value="ANK"/>
    <property type="match status" value="3"/>
</dbReference>
<evidence type="ECO:0000256" key="1">
    <source>
        <dbReference type="ARBA" id="ARBA00022737"/>
    </source>
</evidence>
<feature type="repeat" description="ANK" evidence="3">
    <location>
        <begin position="436"/>
        <end position="468"/>
    </location>
</feature>